<keyword evidence="11 12" id="KW-0407">Ion channel</keyword>
<evidence type="ECO:0008006" key="16">
    <source>
        <dbReference type="Google" id="ProtNLM"/>
    </source>
</evidence>
<evidence type="ECO:0000256" key="6">
    <source>
        <dbReference type="ARBA" id="ARBA00022989"/>
    </source>
</evidence>
<evidence type="ECO:0000256" key="7">
    <source>
        <dbReference type="ARBA" id="ARBA00023053"/>
    </source>
</evidence>
<keyword evidence="7" id="KW-0915">Sodium</keyword>
<evidence type="ECO:0000256" key="5">
    <source>
        <dbReference type="ARBA" id="ARBA00022692"/>
    </source>
</evidence>
<dbReference type="GO" id="GO:0015280">
    <property type="term" value="F:ligand-gated sodium channel activity"/>
    <property type="evidence" value="ECO:0007669"/>
    <property type="project" value="TreeGrafter"/>
</dbReference>
<keyword evidence="3 12" id="KW-0813">Transport</keyword>
<evidence type="ECO:0000256" key="13">
    <source>
        <dbReference type="SAM" id="Phobius"/>
    </source>
</evidence>
<sequence length="161" mass="18702">MTLRAEKFQEVNFTAEAAGEVRVLEEPRGERERCRCLQTCSYLAYEPTTSSAETKAAHWLSRFDREQCQDESYREKTTVESSVTIYFKETYFIPNRRLERFGVIDFLANCGGLFGLCLGVSALSVVEVLCWLLVRPWYHTRGQRRENDVQPQISYLNSHQS</sequence>
<dbReference type="Pfam" id="PF00858">
    <property type="entry name" value="ASC"/>
    <property type="match status" value="1"/>
</dbReference>
<keyword evidence="4 12" id="KW-0894">Sodium channel</keyword>
<evidence type="ECO:0000256" key="12">
    <source>
        <dbReference type="RuleBase" id="RU000679"/>
    </source>
</evidence>
<evidence type="ECO:0000256" key="9">
    <source>
        <dbReference type="ARBA" id="ARBA00023136"/>
    </source>
</evidence>
<comment type="caution">
    <text evidence="14">The sequence shown here is derived from an EMBL/GenBank/DDBJ whole genome shotgun (WGS) entry which is preliminary data.</text>
</comment>
<evidence type="ECO:0000256" key="11">
    <source>
        <dbReference type="ARBA" id="ARBA00023303"/>
    </source>
</evidence>
<evidence type="ECO:0000313" key="15">
    <source>
        <dbReference type="Proteomes" id="UP001378592"/>
    </source>
</evidence>
<dbReference type="PANTHER" id="PTHR11690:SF288">
    <property type="entry name" value="AMILORIDE-SENSITIVE NA+ CHANNEL-RELATED"/>
    <property type="match status" value="1"/>
</dbReference>
<dbReference type="AlphaFoldDB" id="A0AAN9VZK0"/>
<evidence type="ECO:0000313" key="14">
    <source>
        <dbReference type="EMBL" id="KAK7874504.1"/>
    </source>
</evidence>
<dbReference type="EMBL" id="JAZDUA010000002">
    <property type="protein sequence ID" value="KAK7874504.1"/>
    <property type="molecule type" value="Genomic_DNA"/>
</dbReference>
<evidence type="ECO:0000256" key="8">
    <source>
        <dbReference type="ARBA" id="ARBA00023065"/>
    </source>
</evidence>
<keyword evidence="8 12" id="KW-0406">Ion transport</keyword>
<evidence type="ECO:0000256" key="10">
    <source>
        <dbReference type="ARBA" id="ARBA00023201"/>
    </source>
</evidence>
<evidence type="ECO:0000256" key="1">
    <source>
        <dbReference type="ARBA" id="ARBA00004141"/>
    </source>
</evidence>
<keyword evidence="6 13" id="KW-1133">Transmembrane helix</keyword>
<keyword evidence="5 12" id="KW-0812">Transmembrane</keyword>
<dbReference type="Proteomes" id="UP001378592">
    <property type="component" value="Unassembled WGS sequence"/>
</dbReference>
<keyword evidence="15" id="KW-1185">Reference proteome</keyword>
<evidence type="ECO:0000256" key="4">
    <source>
        <dbReference type="ARBA" id="ARBA00022461"/>
    </source>
</evidence>
<dbReference type="Gene3D" id="1.10.287.770">
    <property type="entry name" value="YojJ-like"/>
    <property type="match status" value="1"/>
</dbReference>
<gene>
    <name evidence="14" type="ORF">R5R35_001588</name>
</gene>
<comment type="similarity">
    <text evidence="2 12">Belongs to the amiloride-sensitive sodium channel (TC 1.A.6) family.</text>
</comment>
<feature type="transmembrane region" description="Helical" evidence="13">
    <location>
        <begin position="106"/>
        <end position="134"/>
    </location>
</feature>
<organism evidence="14 15">
    <name type="scientific">Gryllus longicercus</name>
    <dbReference type="NCBI Taxonomy" id="2509291"/>
    <lineage>
        <taxon>Eukaryota</taxon>
        <taxon>Metazoa</taxon>
        <taxon>Ecdysozoa</taxon>
        <taxon>Arthropoda</taxon>
        <taxon>Hexapoda</taxon>
        <taxon>Insecta</taxon>
        <taxon>Pterygota</taxon>
        <taxon>Neoptera</taxon>
        <taxon>Polyneoptera</taxon>
        <taxon>Orthoptera</taxon>
        <taxon>Ensifera</taxon>
        <taxon>Gryllidea</taxon>
        <taxon>Grylloidea</taxon>
        <taxon>Gryllidae</taxon>
        <taxon>Gryllinae</taxon>
        <taxon>Gryllus</taxon>
    </lineage>
</organism>
<evidence type="ECO:0000256" key="3">
    <source>
        <dbReference type="ARBA" id="ARBA00022448"/>
    </source>
</evidence>
<proteinExistence type="inferred from homology"/>
<protein>
    <recommendedName>
        <fullName evidence="16">Pickpocket</fullName>
    </recommendedName>
</protein>
<comment type="subcellular location">
    <subcellularLocation>
        <location evidence="1">Membrane</location>
        <topology evidence="1">Multi-pass membrane protein</topology>
    </subcellularLocation>
</comment>
<reference evidence="14 15" key="1">
    <citation type="submission" date="2024-03" db="EMBL/GenBank/DDBJ databases">
        <title>The genome assembly and annotation of the cricket Gryllus longicercus Weissman &amp; Gray.</title>
        <authorList>
            <person name="Szrajer S."/>
            <person name="Gray D."/>
            <person name="Ylla G."/>
        </authorList>
    </citation>
    <scope>NUCLEOTIDE SEQUENCE [LARGE SCALE GENOMIC DNA]</scope>
    <source>
        <strain evidence="14">DAG 2021-001</strain>
        <tissue evidence="14">Whole body minus gut</tissue>
    </source>
</reference>
<dbReference type="PRINTS" id="PR01078">
    <property type="entry name" value="AMINACHANNEL"/>
</dbReference>
<evidence type="ECO:0000256" key="2">
    <source>
        <dbReference type="ARBA" id="ARBA00007193"/>
    </source>
</evidence>
<dbReference type="PANTHER" id="PTHR11690">
    <property type="entry name" value="AMILORIDE-SENSITIVE SODIUM CHANNEL-RELATED"/>
    <property type="match status" value="1"/>
</dbReference>
<name>A0AAN9VZK0_9ORTH</name>
<keyword evidence="10 12" id="KW-0739">Sodium transport</keyword>
<accession>A0AAN9VZK0</accession>
<keyword evidence="9 13" id="KW-0472">Membrane</keyword>
<dbReference type="GO" id="GO:0005886">
    <property type="term" value="C:plasma membrane"/>
    <property type="evidence" value="ECO:0007669"/>
    <property type="project" value="TreeGrafter"/>
</dbReference>
<dbReference type="InterPro" id="IPR001873">
    <property type="entry name" value="ENaC"/>
</dbReference>